<feature type="domain" description="Glycosyltransferase 2-like" evidence="13">
    <location>
        <begin position="6"/>
        <end position="170"/>
    </location>
</feature>
<reference evidence="14 15" key="1">
    <citation type="journal article" date="2016" name="Nat. Commun.">
        <title>Thousands of microbial genomes shed light on interconnected biogeochemical processes in an aquifer system.</title>
        <authorList>
            <person name="Anantharaman K."/>
            <person name="Brown C.T."/>
            <person name="Hug L.A."/>
            <person name="Sharon I."/>
            <person name="Castelle C.J."/>
            <person name="Probst A.J."/>
            <person name="Thomas B.C."/>
            <person name="Singh A."/>
            <person name="Wilkins M.J."/>
            <person name="Karaoz U."/>
            <person name="Brodie E.L."/>
            <person name="Williams K.H."/>
            <person name="Hubbard S.S."/>
            <person name="Banfield J.F."/>
        </authorList>
    </citation>
    <scope>NUCLEOTIDE SEQUENCE [LARGE SCALE GENOMIC DNA]</scope>
</reference>
<evidence type="ECO:0000259" key="13">
    <source>
        <dbReference type="Pfam" id="PF00535"/>
    </source>
</evidence>
<dbReference type="EC" id="2.4.1.117" evidence="4"/>
<accession>A0A1F7FGF6</accession>
<evidence type="ECO:0000256" key="12">
    <source>
        <dbReference type="ARBA" id="ARBA00045097"/>
    </source>
</evidence>
<dbReference type="Pfam" id="PF00535">
    <property type="entry name" value="Glycos_transf_2"/>
    <property type="match status" value="1"/>
</dbReference>
<keyword evidence="6" id="KW-0808">Transferase</keyword>
<evidence type="ECO:0000313" key="14">
    <source>
        <dbReference type="EMBL" id="OGK05703.1"/>
    </source>
</evidence>
<comment type="caution">
    <text evidence="14">The sequence shown here is derived from an EMBL/GenBank/DDBJ whole genome shotgun (WGS) entry which is preliminary data.</text>
</comment>
<keyword evidence="8" id="KW-0256">Endoplasmic reticulum</keyword>
<comment type="catalytic activity">
    <reaction evidence="12">
        <text>a di-trans,poly-cis-dolichyl phosphate + UDP-alpha-D-glucose = a di-trans,poly-cis-dolichyl beta-D-glucosyl phosphate + UDP</text>
        <dbReference type="Rhea" id="RHEA:15401"/>
        <dbReference type="Rhea" id="RHEA-COMP:19498"/>
        <dbReference type="Rhea" id="RHEA-COMP:19502"/>
        <dbReference type="ChEBI" id="CHEBI:57525"/>
        <dbReference type="ChEBI" id="CHEBI:57683"/>
        <dbReference type="ChEBI" id="CHEBI:58223"/>
        <dbReference type="ChEBI" id="CHEBI:58885"/>
        <dbReference type="EC" id="2.4.1.117"/>
    </reaction>
    <physiologicalReaction direction="left-to-right" evidence="12">
        <dbReference type="Rhea" id="RHEA:15402"/>
    </physiologicalReaction>
</comment>
<evidence type="ECO:0000256" key="1">
    <source>
        <dbReference type="ARBA" id="ARBA00004389"/>
    </source>
</evidence>
<organism evidence="14 15">
    <name type="scientific">Candidatus Raymondbacteria bacterium RIFOXYD12_FULL_49_13</name>
    <dbReference type="NCBI Taxonomy" id="1817890"/>
    <lineage>
        <taxon>Bacteria</taxon>
        <taxon>Raymondiibacteriota</taxon>
    </lineage>
</organism>
<comment type="similarity">
    <text evidence="3">Belongs to the glycosyltransferase 2 family.</text>
</comment>
<keyword evidence="7" id="KW-0812">Transmembrane</keyword>
<dbReference type="AlphaFoldDB" id="A0A1F7FGF6"/>
<evidence type="ECO:0000256" key="6">
    <source>
        <dbReference type="ARBA" id="ARBA00022679"/>
    </source>
</evidence>
<dbReference type="GO" id="GO:0004581">
    <property type="term" value="F:dolichyl-phosphate beta-glucosyltransferase activity"/>
    <property type="evidence" value="ECO:0007669"/>
    <property type="project" value="UniProtKB-EC"/>
</dbReference>
<keyword evidence="11" id="KW-0472">Membrane</keyword>
<dbReference type="GO" id="GO:0006487">
    <property type="term" value="P:protein N-linked glycosylation"/>
    <property type="evidence" value="ECO:0007669"/>
    <property type="project" value="TreeGrafter"/>
</dbReference>
<evidence type="ECO:0000256" key="11">
    <source>
        <dbReference type="ARBA" id="ARBA00023136"/>
    </source>
</evidence>
<protein>
    <recommendedName>
        <fullName evidence="4">dolichyl-phosphate beta-glucosyltransferase</fullName>
        <ecNumber evidence="4">2.4.1.117</ecNumber>
    </recommendedName>
</protein>
<evidence type="ECO:0000256" key="2">
    <source>
        <dbReference type="ARBA" id="ARBA00004922"/>
    </source>
</evidence>
<evidence type="ECO:0000256" key="7">
    <source>
        <dbReference type="ARBA" id="ARBA00022692"/>
    </source>
</evidence>
<evidence type="ECO:0000256" key="8">
    <source>
        <dbReference type="ARBA" id="ARBA00022824"/>
    </source>
</evidence>
<evidence type="ECO:0000256" key="10">
    <source>
        <dbReference type="ARBA" id="ARBA00022989"/>
    </source>
</evidence>
<name>A0A1F7FGF6_UNCRA</name>
<dbReference type="InterPro" id="IPR035518">
    <property type="entry name" value="DPG_synthase"/>
</dbReference>
<keyword evidence="5" id="KW-0328">Glycosyltransferase</keyword>
<comment type="subcellular location">
    <subcellularLocation>
        <location evidence="1">Endoplasmic reticulum membrane</location>
        <topology evidence="1">Single-pass membrane protein</topology>
    </subcellularLocation>
</comment>
<dbReference type="EMBL" id="MFYX01000050">
    <property type="protein sequence ID" value="OGK05703.1"/>
    <property type="molecule type" value="Genomic_DNA"/>
</dbReference>
<dbReference type="InterPro" id="IPR001173">
    <property type="entry name" value="Glyco_trans_2-like"/>
</dbReference>
<keyword evidence="9" id="KW-0735">Signal-anchor</keyword>
<gene>
    <name evidence="14" type="ORF">A2519_03895</name>
</gene>
<dbReference type="Proteomes" id="UP000179243">
    <property type="component" value="Unassembled WGS sequence"/>
</dbReference>
<dbReference type="Gene3D" id="3.90.550.10">
    <property type="entry name" value="Spore Coat Polysaccharide Biosynthesis Protein SpsA, Chain A"/>
    <property type="match status" value="1"/>
</dbReference>
<dbReference type="SUPFAM" id="SSF53448">
    <property type="entry name" value="Nucleotide-diphospho-sugar transferases"/>
    <property type="match status" value="1"/>
</dbReference>
<dbReference type="CDD" id="cd04188">
    <property type="entry name" value="DPG_synthase"/>
    <property type="match status" value="1"/>
</dbReference>
<keyword evidence="10" id="KW-1133">Transmembrane helix</keyword>
<dbReference type="PANTHER" id="PTHR10859:SF91">
    <property type="entry name" value="DOLICHYL-PHOSPHATE BETA-GLUCOSYLTRANSFERASE"/>
    <property type="match status" value="1"/>
</dbReference>
<dbReference type="PANTHER" id="PTHR10859">
    <property type="entry name" value="GLYCOSYL TRANSFERASE"/>
    <property type="match status" value="1"/>
</dbReference>
<evidence type="ECO:0000313" key="15">
    <source>
        <dbReference type="Proteomes" id="UP000179243"/>
    </source>
</evidence>
<evidence type="ECO:0000256" key="5">
    <source>
        <dbReference type="ARBA" id="ARBA00022676"/>
    </source>
</evidence>
<evidence type="ECO:0000256" key="3">
    <source>
        <dbReference type="ARBA" id="ARBA00006739"/>
    </source>
</evidence>
<proteinExistence type="inferred from homology"/>
<evidence type="ECO:0000256" key="4">
    <source>
        <dbReference type="ARBA" id="ARBA00012583"/>
    </source>
</evidence>
<dbReference type="InterPro" id="IPR029044">
    <property type="entry name" value="Nucleotide-diphossugar_trans"/>
</dbReference>
<sequence>MQPFLSIVIPAYNEERRIGASLEAIKAYLASKAWRYEIVIADDGCSDNTEQVVRSILGANGPLIYLKGGQNQGKGNAVKRGMLASTGEFSLLTDADLSTPIEEFDKFLVHLTSADSVVTGTRKTIGANVTKHQAFIRENMGKCFTLFTNVILSLGQSDYTCGFKVFGQAARQRIFSAARIDRWGYDSEIFFLAKLFGFTVTEVPVVWANSEATRVNLLLDSARSFKELFEIRWNQAGGKYKVGPIRKNLC</sequence>
<comment type="pathway">
    <text evidence="2">Protein modification; protein glycosylation.</text>
</comment>
<evidence type="ECO:0000256" key="9">
    <source>
        <dbReference type="ARBA" id="ARBA00022968"/>
    </source>
</evidence>